<comment type="subcellular location">
    <subcellularLocation>
        <location evidence="10">Cytoplasm</location>
    </subcellularLocation>
    <text evidence="10">Associated with the membrane possibly through PlsY.</text>
</comment>
<dbReference type="UniPathway" id="UPA00085"/>
<keyword evidence="2 10" id="KW-0963">Cytoplasm</keyword>
<feature type="region of interest" description="Disordered" evidence="11">
    <location>
        <begin position="1"/>
        <end position="31"/>
    </location>
</feature>
<dbReference type="HAMAP" id="MF_00019">
    <property type="entry name" value="PlsX"/>
    <property type="match status" value="1"/>
</dbReference>
<name>A0A1C6UBE9_9ACTN</name>
<keyword evidence="13" id="KW-1185">Reference proteome</keyword>
<dbReference type="GO" id="GO:0005737">
    <property type="term" value="C:cytoplasm"/>
    <property type="evidence" value="ECO:0007669"/>
    <property type="project" value="UniProtKB-SubCell"/>
</dbReference>
<dbReference type="GO" id="GO:0043811">
    <property type="term" value="F:phosphate:acyl-[acyl carrier protein] acyltransferase activity"/>
    <property type="evidence" value="ECO:0007669"/>
    <property type="project" value="UniProtKB-UniRule"/>
</dbReference>
<dbReference type="PANTHER" id="PTHR30100:SF1">
    <property type="entry name" value="PHOSPHATE ACYLTRANSFERASE"/>
    <property type="match status" value="1"/>
</dbReference>
<dbReference type="InterPro" id="IPR003664">
    <property type="entry name" value="FA_synthesis"/>
</dbReference>
<dbReference type="Gene3D" id="3.40.718.10">
    <property type="entry name" value="Isopropylmalate Dehydrogenase"/>
    <property type="match status" value="2"/>
</dbReference>
<sequence length="362" mass="36099">MTPPTPGRVARPTWRSPGDPDSADADRPAPAGVAVEPGTARIAVDLLGGDDAPAVVVDGALRAVRADPDLHLLLVGPAETAAEVVDALDLAQRARIAVRPVRDVVAMSEQYPTRAARSHSTVRAAVAAVRTGAADALVSAGSTGATVTAAVLGLGRWPGVRQPALVATLPAIDGPVVLLDVGGSLEAHPATLSRHAVLGAAYAAVAHAVAAPRVGLLSVGTEAGKGDRARRAADPLLAVGPLPCDGRYIGLVEGYDVALGARADVVVTDGFTGNVLLKAIEGAYAMAGGAPASGGAPRAAALLGVSGTVVVCHGSARADDIASGITLAARLWRRAATATVAALIAGEPVDRTDRTTDTEVTA</sequence>
<keyword evidence="6 10" id="KW-0594">Phospholipid biosynthesis</keyword>
<evidence type="ECO:0000256" key="6">
    <source>
        <dbReference type="ARBA" id="ARBA00023209"/>
    </source>
</evidence>
<evidence type="ECO:0000256" key="5">
    <source>
        <dbReference type="ARBA" id="ARBA00023098"/>
    </source>
</evidence>
<protein>
    <recommendedName>
        <fullName evidence="8 10">Phosphate acyltransferase</fullName>
        <ecNumber evidence="8 10">2.3.1.274</ecNumber>
    </recommendedName>
    <alternativeName>
        <fullName evidence="10">Acyl-ACP phosphotransacylase</fullName>
    </alternativeName>
    <alternativeName>
        <fullName evidence="10">Acyl-[acyl-carrier-protein]--phosphate acyltransferase</fullName>
    </alternativeName>
    <alternativeName>
        <fullName evidence="10">Phosphate-acyl-ACP acyltransferase</fullName>
    </alternativeName>
</protein>
<proteinExistence type="inferred from homology"/>
<evidence type="ECO:0000256" key="9">
    <source>
        <dbReference type="ARBA" id="ARBA00046608"/>
    </source>
</evidence>
<accession>A0A1C6UBE9</accession>
<comment type="catalytic activity">
    <reaction evidence="1 10">
        <text>a fatty acyl-[ACP] + phosphate = an acyl phosphate + holo-[ACP]</text>
        <dbReference type="Rhea" id="RHEA:42292"/>
        <dbReference type="Rhea" id="RHEA-COMP:9685"/>
        <dbReference type="Rhea" id="RHEA-COMP:14125"/>
        <dbReference type="ChEBI" id="CHEBI:43474"/>
        <dbReference type="ChEBI" id="CHEBI:59918"/>
        <dbReference type="ChEBI" id="CHEBI:64479"/>
        <dbReference type="ChEBI" id="CHEBI:138651"/>
        <dbReference type="EC" id="2.3.1.274"/>
    </reaction>
</comment>
<dbReference type="PIRSF" id="PIRSF002465">
    <property type="entry name" value="Phsphlp_syn_PlsX"/>
    <property type="match status" value="1"/>
</dbReference>
<gene>
    <name evidence="10" type="primary">plsX</name>
    <name evidence="12" type="ORF">GA0070617_1756</name>
</gene>
<comment type="pathway">
    <text evidence="10">Lipid metabolism; phospholipid metabolism.</text>
</comment>
<comment type="similarity">
    <text evidence="10">Belongs to the PlsX family.</text>
</comment>
<dbReference type="SUPFAM" id="SSF53659">
    <property type="entry name" value="Isocitrate/Isopropylmalate dehydrogenase-like"/>
    <property type="match status" value="1"/>
</dbReference>
<evidence type="ECO:0000313" key="12">
    <source>
        <dbReference type="EMBL" id="SCL51356.1"/>
    </source>
</evidence>
<evidence type="ECO:0000256" key="3">
    <source>
        <dbReference type="ARBA" id="ARBA00022516"/>
    </source>
</evidence>
<dbReference type="STRING" id="683228.GA0070617_1756"/>
<keyword evidence="12" id="KW-0012">Acyltransferase</keyword>
<dbReference type="GO" id="GO:0008654">
    <property type="term" value="P:phospholipid biosynthetic process"/>
    <property type="evidence" value="ECO:0007669"/>
    <property type="project" value="UniProtKB-KW"/>
</dbReference>
<evidence type="ECO:0000256" key="11">
    <source>
        <dbReference type="SAM" id="MobiDB-lite"/>
    </source>
</evidence>
<evidence type="ECO:0000313" key="13">
    <source>
        <dbReference type="Proteomes" id="UP000198937"/>
    </source>
</evidence>
<dbReference type="PANTHER" id="PTHR30100">
    <property type="entry name" value="FATTY ACID/PHOSPHOLIPID SYNTHESIS PROTEIN PLSX"/>
    <property type="match status" value="1"/>
</dbReference>
<keyword evidence="7 10" id="KW-1208">Phospholipid metabolism</keyword>
<dbReference type="Proteomes" id="UP000198937">
    <property type="component" value="Unassembled WGS sequence"/>
</dbReference>
<organism evidence="12 13">
    <name type="scientific">Micromonospora yangpuensis</name>
    <dbReference type="NCBI Taxonomy" id="683228"/>
    <lineage>
        <taxon>Bacteria</taxon>
        <taxon>Bacillati</taxon>
        <taxon>Actinomycetota</taxon>
        <taxon>Actinomycetes</taxon>
        <taxon>Micromonosporales</taxon>
        <taxon>Micromonosporaceae</taxon>
        <taxon>Micromonospora</taxon>
    </lineage>
</organism>
<reference evidence="12 13" key="1">
    <citation type="submission" date="2016-06" db="EMBL/GenBank/DDBJ databases">
        <authorList>
            <person name="Kjaerup R.B."/>
            <person name="Dalgaard T.S."/>
            <person name="Juul-Madsen H.R."/>
        </authorList>
    </citation>
    <scope>NUCLEOTIDE SEQUENCE [LARGE SCALE GENOMIC DNA]</scope>
    <source>
        <strain evidence="12 13">DSM 45577</strain>
    </source>
</reference>
<keyword evidence="3 10" id="KW-0444">Lipid biosynthesis</keyword>
<evidence type="ECO:0000256" key="8">
    <source>
        <dbReference type="ARBA" id="ARBA00024069"/>
    </source>
</evidence>
<evidence type="ECO:0000256" key="2">
    <source>
        <dbReference type="ARBA" id="ARBA00022490"/>
    </source>
</evidence>
<comment type="subunit">
    <text evidence="9 10">Homodimer. Probably interacts with PlsY.</text>
</comment>
<dbReference type="AlphaFoldDB" id="A0A1C6UBE9"/>
<evidence type="ECO:0000256" key="7">
    <source>
        <dbReference type="ARBA" id="ARBA00023264"/>
    </source>
</evidence>
<keyword evidence="4 10" id="KW-0808">Transferase</keyword>
<dbReference type="InterPro" id="IPR012281">
    <property type="entry name" value="Phospholipid_synth_PlsX-like"/>
</dbReference>
<keyword evidence="5 10" id="KW-0443">Lipid metabolism</keyword>
<dbReference type="EMBL" id="FMIA01000002">
    <property type="protein sequence ID" value="SCL51356.1"/>
    <property type="molecule type" value="Genomic_DNA"/>
</dbReference>
<dbReference type="Pfam" id="PF02504">
    <property type="entry name" value="FA_synthesis"/>
    <property type="match status" value="1"/>
</dbReference>
<evidence type="ECO:0000256" key="1">
    <source>
        <dbReference type="ARBA" id="ARBA00001232"/>
    </source>
</evidence>
<dbReference type="GO" id="GO:0006633">
    <property type="term" value="P:fatty acid biosynthetic process"/>
    <property type="evidence" value="ECO:0007669"/>
    <property type="project" value="UniProtKB-UniRule"/>
</dbReference>
<evidence type="ECO:0000256" key="10">
    <source>
        <dbReference type="HAMAP-Rule" id="MF_00019"/>
    </source>
</evidence>
<evidence type="ECO:0000256" key="4">
    <source>
        <dbReference type="ARBA" id="ARBA00022679"/>
    </source>
</evidence>
<comment type="function">
    <text evidence="10">Catalyzes the reversible formation of acyl-phosphate (acyl-PO(4)) from acyl-[acyl-carrier-protein] (acyl-ACP). This enzyme utilizes acyl-ACP as fatty acyl donor, but not acyl-CoA.</text>
</comment>
<dbReference type="EC" id="2.3.1.274" evidence="8 10"/>